<protein>
    <recommendedName>
        <fullName evidence="1">Right handed beta helix domain-containing protein</fullName>
    </recommendedName>
</protein>
<proteinExistence type="predicted"/>
<dbReference type="SUPFAM" id="SSF51126">
    <property type="entry name" value="Pectin lyase-like"/>
    <property type="match status" value="1"/>
</dbReference>
<comment type="caution">
    <text evidence="2">The sequence shown here is derived from an EMBL/GenBank/DDBJ whole genome shotgun (WGS) entry which is preliminary data.</text>
</comment>
<evidence type="ECO:0000259" key="1">
    <source>
        <dbReference type="Pfam" id="PF13229"/>
    </source>
</evidence>
<organism evidence="2 3">
    <name type="scientific">Candidatus Magasanikbacteria bacterium RIFOXYB1_FULL_40_15</name>
    <dbReference type="NCBI Taxonomy" id="1798697"/>
    <lineage>
        <taxon>Bacteria</taxon>
        <taxon>Candidatus Magasanikiibacteriota</taxon>
    </lineage>
</organism>
<dbReference type="Gene3D" id="2.160.20.10">
    <property type="entry name" value="Single-stranded right-handed beta-helix, Pectin lyase-like"/>
    <property type="match status" value="1"/>
</dbReference>
<dbReference type="AlphaFoldDB" id="A0A1F6NJ15"/>
<evidence type="ECO:0000313" key="2">
    <source>
        <dbReference type="EMBL" id="OGH83921.1"/>
    </source>
</evidence>
<name>A0A1F6NJ15_9BACT</name>
<evidence type="ECO:0000313" key="3">
    <source>
        <dbReference type="Proteomes" id="UP000176300"/>
    </source>
</evidence>
<dbReference type="InterPro" id="IPR039448">
    <property type="entry name" value="Beta_helix"/>
</dbReference>
<sequence>MTYYWFKRNFNIKNLSILLFLSALFLALFFGYIYAVNSGREKIMGILPENLTPDFIINAGKRSVEWNTEKLLPKFLRGNELVSDENDARLKTLSYLVNEAGDEEFNNRIFEVIDKENFYSWTLHALLSDSRTEYNLPEMDWYADKETGKLNLMPWDVNIDDARPSFEEETYIFEEAVNPLVIRVFDNYDFLSERNELLLKYMNAEENNHSKLDYYDTLRQDNSILKENLERLKNIFNNPEVSFTLLRENIGADLSLEINSLGMSPLYFDSVEIILKDGASLPKWAEIYYLGEKVCDLSEAVDDKILIQCRTKELVPEMESVVPPEADGFDYPYKLYKAKKIKRTFSLVGLDFNMIEKVELKIKNIYTNEDLTGVSGVFVDKNIFANFKDISKTPQEFVREHPQFYLNNQDEIVLPAGIHTFSGNVIVPRNAKLIINPGANINLVNDASLVSYGQVIAKGVADNPIIVRGEADGIGENFAVLDNDEVSEFEYVQFSGGGESTVNGAFISGMLAVHHADSIISHCSFANARGDDSLNIKYSSSAIQHNLFQNNSADAIDSDFSEGVIEFNDFVGNGNDGIDTSGSSILIQYNKIRNSGDKCISIGEESTSIIFNNILNGCKIGLQIKDLSTPKIINNVVVNNEIGINEYQKKPIFGGGHAQVFNTIIWGNKESITFDANSTIMVENSAVEGGYQGKANFSEEPEFNLDFTNSVGNASINYLTGGNGEILQEFFKLNLDKIPVGLVKGFESGI</sequence>
<feature type="domain" description="Right handed beta helix" evidence="1">
    <location>
        <begin position="535"/>
        <end position="686"/>
    </location>
</feature>
<dbReference type="Pfam" id="PF13229">
    <property type="entry name" value="Beta_helix"/>
    <property type="match status" value="1"/>
</dbReference>
<accession>A0A1F6NJ15</accession>
<dbReference type="InterPro" id="IPR011050">
    <property type="entry name" value="Pectin_lyase_fold/virulence"/>
</dbReference>
<dbReference type="InterPro" id="IPR012334">
    <property type="entry name" value="Pectin_lyas_fold"/>
</dbReference>
<dbReference type="EMBL" id="MFQS01000007">
    <property type="protein sequence ID" value="OGH83921.1"/>
    <property type="molecule type" value="Genomic_DNA"/>
</dbReference>
<dbReference type="STRING" id="1798697.A2373_01165"/>
<gene>
    <name evidence="2" type="ORF">A2373_01165</name>
</gene>
<reference evidence="2 3" key="1">
    <citation type="journal article" date="2016" name="Nat. Commun.">
        <title>Thousands of microbial genomes shed light on interconnected biogeochemical processes in an aquifer system.</title>
        <authorList>
            <person name="Anantharaman K."/>
            <person name="Brown C.T."/>
            <person name="Hug L.A."/>
            <person name="Sharon I."/>
            <person name="Castelle C.J."/>
            <person name="Probst A.J."/>
            <person name="Thomas B.C."/>
            <person name="Singh A."/>
            <person name="Wilkins M.J."/>
            <person name="Karaoz U."/>
            <person name="Brodie E.L."/>
            <person name="Williams K.H."/>
            <person name="Hubbard S.S."/>
            <person name="Banfield J.F."/>
        </authorList>
    </citation>
    <scope>NUCLEOTIDE SEQUENCE [LARGE SCALE GENOMIC DNA]</scope>
</reference>
<dbReference type="Proteomes" id="UP000176300">
    <property type="component" value="Unassembled WGS sequence"/>
</dbReference>